<keyword evidence="3" id="KW-1185">Reference proteome</keyword>
<organism evidence="2 3">
    <name type="scientific">Actinokineospora soli</name>
    <dbReference type="NCBI Taxonomy" id="1048753"/>
    <lineage>
        <taxon>Bacteria</taxon>
        <taxon>Bacillati</taxon>
        <taxon>Actinomycetota</taxon>
        <taxon>Actinomycetes</taxon>
        <taxon>Pseudonocardiales</taxon>
        <taxon>Pseudonocardiaceae</taxon>
        <taxon>Actinokineospora</taxon>
    </lineage>
</organism>
<gene>
    <name evidence="2" type="ORF">ACFQV2_25685</name>
</gene>
<evidence type="ECO:0000313" key="2">
    <source>
        <dbReference type="EMBL" id="MFC7616356.1"/>
    </source>
</evidence>
<accession>A0ABW2TU80</accession>
<proteinExistence type="predicted"/>
<comment type="caution">
    <text evidence="2">The sequence shown here is derived from an EMBL/GenBank/DDBJ whole genome shotgun (WGS) entry which is preliminary data.</text>
</comment>
<protein>
    <recommendedName>
        <fullName evidence="4">Serine/threonine protein kinase</fullName>
    </recommendedName>
</protein>
<name>A0ABW2TU80_9PSEU</name>
<evidence type="ECO:0000256" key="1">
    <source>
        <dbReference type="SAM" id="MobiDB-lite"/>
    </source>
</evidence>
<dbReference type="EMBL" id="JBHTEY010000004">
    <property type="protein sequence ID" value="MFC7616356.1"/>
    <property type="molecule type" value="Genomic_DNA"/>
</dbReference>
<evidence type="ECO:0000313" key="3">
    <source>
        <dbReference type="Proteomes" id="UP001596512"/>
    </source>
</evidence>
<evidence type="ECO:0008006" key="4">
    <source>
        <dbReference type="Google" id="ProtNLM"/>
    </source>
</evidence>
<feature type="region of interest" description="Disordered" evidence="1">
    <location>
        <begin position="32"/>
        <end position="51"/>
    </location>
</feature>
<sequence length="168" mass="18371">MRWLIALLVGAVVVVVGFQVVGDAFRTPPAFCPDDVDDDDPHGSSALDEQPPDGVVLYQVGEDGMEDRTSLLTTRFPAGFPYRPALVCEYRTTYDERISACPTSGGGEIPVVRTRYDYKVYAIPDKRLLGVFDLPGTPLCGGGITTRSELPTESDYTAIVERLGRLLR</sequence>
<dbReference type="Proteomes" id="UP001596512">
    <property type="component" value="Unassembled WGS sequence"/>
</dbReference>
<reference evidence="3" key="1">
    <citation type="journal article" date="2019" name="Int. J. Syst. Evol. Microbiol.">
        <title>The Global Catalogue of Microorganisms (GCM) 10K type strain sequencing project: providing services to taxonomists for standard genome sequencing and annotation.</title>
        <authorList>
            <consortium name="The Broad Institute Genomics Platform"/>
            <consortium name="The Broad Institute Genome Sequencing Center for Infectious Disease"/>
            <person name="Wu L."/>
            <person name="Ma J."/>
        </authorList>
    </citation>
    <scope>NUCLEOTIDE SEQUENCE [LARGE SCALE GENOMIC DNA]</scope>
    <source>
        <strain evidence="3">JCM 17695</strain>
    </source>
</reference>